<comment type="caution">
    <text evidence="1">The sequence shown here is derived from an EMBL/GenBank/DDBJ whole genome shotgun (WGS) entry which is preliminary data.</text>
</comment>
<dbReference type="Proteomes" id="UP001172791">
    <property type="component" value="Unassembled WGS sequence"/>
</dbReference>
<dbReference type="Proteomes" id="UP001172788">
    <property type="component" value="Unassembled WGS sequence"/>
</dbReference>
<accession>A0AAW7MGU0</accession>
<evidence type="ECO:0000313" key="1">
    <source>
        <dbReference type="EMBL" id="MDN4571886.1"/>
    </source>
</evidence>
<gene>
    <name evidence="1" type="ORF">DBA34_01200</name>
    <name evidence="2" type="ORF">DBB29_24825</name>
</gene>
<evidence type="ECO:0000313" key="2">
    <source>
        <dbReference type="EMBL" id="MDN4581340.1"/>
    </source>
</evidence>
<reference evidence="1" key="1">
    <citation type="submission" date="2018-04" db="EMBL/GenBank/DDBJ databases">
        <authorList>
            <person name="Jy Z."/>
        </authorList>
    </citation>
    <scope>NUCLEOTIDE SEQUENCE</scope>
    <source>
        <strain evidence="2">AS13</strain>
        <strain evidence="1">LA18</strain>
    </source>
</reference>
<proteinExistence type="predicted"/>
<name>A0AAW7MGU0_9BURK</name>
<organism evidence="1 4">
    <name type="scientific">Pandoraea cepalis</name>
    <dbReference type="NCBI Taxonomy" id="2508294"/>
    <lineage>
        <taxon>Bacteria</taxon>
        <taxon>Pseudomonadati</taxon>
        <taxon>Pseudomonadota</taxon>
        <taxon>Betaproteobacteria</taxon>
        <taxon>Burkholderiales</taxon>
        <taxon>Burkholderiaceae</taxon>
        <taxon>Pandoraea</taxon>
    </lineage>
</organism>
<sequence>MEYRESRLDESTHRCLLTEIKDTPPKARVYCSCSRMKWADIEVLACNERDQRPFNYHVAKLQNFTRQSVATIVTSSGGRYCT</sequence>
<evidence type="ECO:0000313" key="3">
    <source>
        <dbReference type="Proteomes" id="UP001172788"/>
    </source>
</evidence>
<evidence type="ECO:0008006" key="5">
    <source>
        <dbReference type="Google" id="ProtNLM"/>
    </source>
</evidence>
<protein>
    <recommendedName>
        <fullName evidence="5">Transposase</fullName>
    </recommendedName>
</protein>
<evidence type="ECO:0000313" key="4">
    <source>
        <dbReference type="Proteomes" id="UP001172791"/>
    </source>
</evidence>
<dbReference type="EMBL" id="QAID01000046">
    <property type="protein sequence ID" value="MDN4581340.1"/>
    <property type="molecule type" value="Genomic_DNA"/>
</dbReference>
<keyword evidence="3" id="KW-1185">Reference proteome</keyword>
<dbReference type="EMBL" id="QAIC01000022">
    <property type="protein sequence ID" value="MDN4571886.1"/>
    <property type="molecule type" value="Genomic_DNA"/>
</dbReference>
<dbReference type="AlphaFoldDB" id="A0AAW7MGU0"/>